<proteinExistence type="predicted"/>
<reference evidence="3 4" key="1">
    <citation type="submission" date="2019-03" db="EMBL/GenBank/DDBJ databases">
        <authorList>
            <person name="Gaulin E."/>
            <person name="Dumas B."/>
        </authorList>
    </citation>
    <scope>NUCLEOTIDE SEQUENCE [LARGE SCALE GENOMIC DNA]</scope>
    <source>
        <strain evidence="3">CBS 568.67</strain>
    </source>
</reference>
<accession>A0A485LPB1</accession>
<feature type="transmembrane region" description="Helical" evidence="1">
    <location>
        <begin position="51"/>
        <end position="75"/>
    </location>
</feature>
<evidence type="ECO:0000313" key="2">
    <source>
        <dbReference type="EMBL" id="KAF0686059.1"/>
    </source>
</evidence>
<keyword evidence="4" id="KW-1185">Reference proteome</keyword>
<protein>
    <submittedName>
        <fullName evidence="3">Aste57867_22121 protein</fullName>
    </submittedName>
</protein>
<dbReference type="AlphaFoldDB" id="A0A485LPB1"/>
<name>A0A485LPB1_9STRA</name>
<evidence type="ECO:0000313" key="4">
    <source>
        <dbReference type="Proteomes" id="UP000332933"/>
    </source>
</evidence>
<feature type="transmembrane region" description="Helical" evidence="1">
    <location>
        <begin position="95"/>
        <end position="114"/>
    </location>
</feature>
<keyword evidence="1" id="KW-0472">Membrane</keyword>
<dbReference type="OrthoDB" id="162371at2759"/>
<keyword evidence="1" id="KW-1133">Transmembrane helix</keyword>
<evidence type="ECO:0000256" key="1">
    <source>
        <dbReference type="SAM" id="Phobius"/>
    </source>
</evidence>
<dbReference type="EMBL" id="VJMH01007016">
    <property type="protein sequence ID" value="KAF0686059.1"/>
    <property type="molecule type" value="Genomic_DNA"/>
</dbReference>
<feature type="transmembrane region" description="Helical" evidence="1">
    <location>
        <begin position="134"/>
        <end position="151"/>
    </location>
</feature>
<organism evidence="3 4">
    <name type="scientific">Aphanomyces stellatus</name>
    <dbReference type="NCBI Taxonomy" id="120398"/>
    <lineage>
        <taxon>Eukaryota</taxon>
        <taxon>Sar</taxon>
        <taxon>Stramenopiles</taxon>
        <taxon>Oomycota</taxon>
        <taxon>Saprolegniomycetes</taxon>
        <taxon>Saprolegniales</taxon>
        <taxon>Verrucalvaceae</taxon>
        <taxon>Aphanomyces</taxon>
    </lineage>
</organism>
<dbReference type="Proteomes" id="UP000332933">
    <property type="component" value="Unassembled WGS sequence"/>
</dbReference>
<dbReference type="EMBL" id="CAADRA010007042">
    <property type="protein sequence ID" value="VFT98789.1"/>
    <property type="molecule type" value="Genomic_DNA"/>
</dbReference>
<reference evidence="2" key="2">
    <citation type="submission" date="2019-06" db="EMBL/GenBank/DDBJ databases">
        <title>Genomics analysis of Aphanomyces spp. identifies a new class of oomycete effector associated with host adaptation.</title>
        <authorList>
            <person name="Gaulin E."/>
        </authorList>
    </citation>
    <scope>NUCLEOTIDE SEQUENCE</scope>
    <source>
        <strain evidence="2">CBS 578.67</strain>
    </source>
</reference>
<gene>
    <name evidence="3" type="primary">Aste57867_22121</name>
    <name evidence="2" type="ORF">As57867_022052</name>
    <name evidence="3" type="ORF">ASTE57867_22121</name>
</gene>
<feature type="transmembrane region" description="Helical" evidence="1">
    <location>
        <begin position="26"/>
        <end position="45"/>
    </location>
</feature>
<evidence type="ECO:0000313" key="3">
    <source>
        <dbReference type="EMBL" id="VFT98789.1"/>
    </source>
</evidence>
<sequence length="188" mass="21082">MSLYAPVVRPDAIPPRDYPPAWRLDATLQGLGLLLIPAVLLHAVGSPFLDPVVTAVVVIPFLFLLGYVYVSSFILRRRPRLSSRYEDTAVSMECIKLLLSSVVLACLGPIWLVLPTDTTTITLQPSFLLHAPTAALYYMLPFFVGLHFIFLDTNPLFQSFGCKFPIPNRWSTFVRPASYALFSHRPLF</sequence>
<keyword evidence="1" id="KW-0812">Transmembrane</keyword>